<evidence type="ECO:0000259" key="1">
    <source>
        <dbReference type="Pfam" id="PF01208"/>
    </source>
</evidence>
<organism evidence="2">
    <name type="scientific">marine sediment metagenome</name>
    <dbReference type="NCBI Taxonomy" id="412755"/>
    <lineage>
        <taxon>unclassified sequences</taxon>
        <taxon>metagenomes</taxon>
        <taxon>ecological metagenomes</taxon>
    </lineage>
</organism>
<protein>
    <recommendedName>
        <fullName evidence="1">Uroporphyrinogen decarboxylase (URO-D) domain-containing protein</fullName>
    </recommendedName>
</protein>
<feature type="domain" description="Uroporphyrinogen decarboxylase (URO-D)" evidence="1">
    <location>
        <begin position="112"/>
        <end position="359"/>
    </location>
</feature>
<proteinExistence type="predicted"/>
<dbReference type="InterPro" id="IPR038071">
    <property type="entry name" value="UROD/MetE-like_sf"/>
</dbReference>
<dbReference type="InterPro" id="IPR052024">
    <property type="entry name" value="Methanogen_methyltrans"/>
</dbReference>
<reference evidence="2" key="1">
    <citation type="journal article" date="2014" name="Front. Microbiol.">
        <title>High frequency of phylogenetically diverse reductive dehalogenase-homologous genes in deep subseafloor sedimentary metagenomes.</title>
        <authorList>
            <person name="Kawai M."/>
            <person name="Futagami T."/>
            <person name="Toyoda A."/>
            <person name="Takaki Y."/>
            <person name="Nishi S."/>
            <person name="Hori S."/>
            <person name="Arai W."/>
            <person name="Tsubouchi T."/>
            <person name="Morono Y."/>
            <person name="Uchiyama I."/>
            <person name="Ito T."/>
            <person name="Fujiyama A."/>
            <person name="Inagaki F."/>
            <person name="Takami H."/>
        </authorList>
    </citation>
    <scope>NUCLEOTIDE SEQUENCE</scope>
    <source>
        <strain evidence="2">Expedition CK06-06</strain>
    </source>
</reference>
<sequence>RRKKERTMTTRERFNKVMHWQEADRVPNMDFGYWDETITAWHKQGLPAYVKTNQDLERYLDLEGAEIIPRLPVANGLYPPFEDRVLEDRGRYRLVQDAEGNICEVPKDGTSIPHYVKYVLQTPKDWQTFKRERLDYTREDRIGEVKKVVKEAHLAGMPVRFDAGSLYGKLRNWMGVENFSLAIMTQREWVEEMMEHLTEMTIYLIEKTLSEVDIDIAWWWEDMCFNHGPLISPELFEELMVPRYRRITDTLGKYKVDINVLDCDGQIYQLVPGWLKGGINCMFPIEAAHTDPVRLRQEYGKDILLLGGVNKVQLAKGKQAIDEELKRLRPLVEKGGYIPTVDHRVPPDVSFENYLYYLEKKKEIL</sequence>
<accession>X1RNF4</accession>
<gene>
    <name evidence="2" type="ORF">S12H4_14480</name>
</gene>
<dbReference type="AlphaFoldDB" id="X1RNF4"/>
<dbReference type="PANTHER" id="PTHR47099">
    <property type="entry name" value="METHYLCOBAMIDE:COM METHYLTRANSFERASE MTBA"/>
    <property type="match status" value="1"/>
</dbReference>
<dbReference type="Pfam" id="PF01208">
    <property type="entry name" value="URO-D"/>
    <property type="match status" value="1"/>
</dbReference>
<dbReference type="PANTHER" id="PTHR47099:SF1">
    <property type="entry name" value="METHYLCOBAMIDE:COM METHYLTRANSFERASE MTBA"/>
    <property type="match status" value="1"/>
</dbReference>
<evidence type="ECO:0000313" key="2">
    <source>
        <dbReference type="EMBL" id="GAI82297.1"/>
    </source>
</evidence>
<dbReference type="Gene3D" id="3.20.20.210">
    <property type="match status" value="1"/>
</dbReference>
<feature type="non-terminal residue" evidence="2">
    <location>
        <position position="1"/>
    </location>
</feature>
<dbReference type="GO" id="GO:0004853">
    <property type="term" value="F:uroporphyrinogen decarboxylase activity"/>
    <property type="evidence" value="ECO:0007669"/>
    <property type="project" value="InterPro"/>
</dbReference>
<dbReference type="InterPro" id="IPR000257">
    <property type="entry name" value="Uroporphyrinogen_deCOase"/>
</dbReference>
<dbReference type="EMBL" id="BARW01006904">
    <property type="protein sequence ID" value="GAI82297.1"/>
    <property type="molecule type" value="Genomic_DNA"/>
</dbReference>
<dbReference type="SUPFAM" id="SSF51726">
    <property type="entry name" value="UROD/MetE-like"/>
    <property type="match status" value="1"/>
</dbReference>
<name>X1RNF4_9ZZZZ</name>
<comment type="caution">
    <text evidence="2">The sequence shown here is derived from an EMBL/GenBank/DDBJ whole genome shotgun (WGS) entry which is preliminary data.</text>
</comment>
<dbReference type="GO" id="GO:0006779">
    <property type="term" value="P:porphyrin-containing compound biosynthetic process"/>
    <property type="evidence" value="ECO:0007669"/>
    <property type="project" value="InterPro"/>
</dbReference>